<dbReference type="Proteomes" id="UP000030130">
    <property type="component" value="Unassembled WGS sequence"/>
</dbReference>
<gene>
    <name evidence="1" type="ORF">HR08_00260</name>
</gene>
<organism evidence="1 2">
    <name type="scientific">Porphyromonas gulae</name>
    <dbReference type="NCBI Taxonomy" id="111105"/>
    <lineage>
        <taxon>Bacteria</taxon>
        <taxon>Pseudomonadati</taxon>
        <taxon>Bacteroidota</taxon>
        <taxon>Bacteroidia</taxon>
        <taxon>Bacteroidales</taxon>
        <taxon>Porphyromonadaceae</taxon>
        <taxon>Porphyromonas</taxon>
    </lineage>
</organism>
<evidence type="ECO:0000313" key="1">
    <source>
        <dbReference type="EMBL" id="KGN88264.1"/>
    </source>
</evidence>
<protein>
    <submittedName>
        <fullName evidence="1">Uncharacterized protein</fullName>
    </submittedName>
</protein>
<accession>A0A099WX45</accession>
<name>A0A099WX45_9PORP</name>
<evidence type="ECO:0000313" key="2">
    <source>
        <dbReference type="Proteomes" id="UP000030130"/>
    </source>
</evidence>
<comment type="caution">
    <text evidence="1">The sequence shown here is derived from an EMBL/GenBank/DDBJ whole genome shotgun (WGS) entry which is preliminary data.</text>
</comment>
<dbReference type="EMBL" id="JRAI01000002">
    <property type="protein sequence ID" value="KGN88264.1"/>
    <property type="molecule type" value="Genomic_DNA"/>
</dbReference>
<proteinExistence type="predicted"/>
<reference evidence="1 2" key="1">
    <citation type="submission" date="2014-08" db="EMBL/GenBank/DDBJ databases">
        <title>Porphyromonas gulae strain:COT-052_OH1451 Genome sequencing.</title>
        <authorList>
            <person name="Wallis C."/>
            <person name="Deusch O."/>
            <person name="O'Flynn C."/>
            <person name="Davis I."/>
            <person name="Jospin G."/>
            <person name="Darling A.E."/>
            <person name="Coil D.A."/>
            <person name="Alexiev A."/>
            <person name="Horsfall A."/>
            <person name="Kirkwood N."/>
            <person name="Harris S."/>
            <person name="Eisen J.A."/>
        </authorList>
    </citation>
    <scope>NUCLEOTIDE SEQUENCE [LARGE SCALE GENOMIC DNA]</scope>
    <source>
        <strain evidence="2">COT-052 OH1451</strain>
    </source>
</reference>
<dbReference type="AlphaFoldDB" id="A0A099WX45"/>
<sequence>MPDYENGAFFIEFFLGLPLEDSSTIESISINRYPTDTSQKTSDCGASFLKKVVPEFFRFGSRFFYFSRQSEKVYAPRFPRLQTQKIRRVNQSAVR</sequence>